<dbReference type="AlphaFoldDB" id="A0A916J571"/>
<accession>A0A916J571</accession>
<dbReference type="Pfam" id="PF01863">
    <property type="entry name" value="YgjP-like"/>
    <property type="match status" value="1"/>
</dbReference>
<proteinExistence type="predicted"/>
<comment type="caution">
    <text evidence="2">The sequence shown here is derived from an EMBL/GenBank/DDBJ whole genome shotgun (WGS) entry which is preliminary data.</text>
</comment>
<evidence type="ECO:0000313" key="2">
    <source>
        <dbReference type="EMBL" id="CAG4884901.1"/>
    </source>
</evidence>
<dbReference type="InterPro" id="IPR053136">
    <property type="entry name" value="UTP_pyrophosphatase-like"/>
</dbReference>
<reference evidence="2" key="1">
    <citation type="submission" date="2021-04" db="EMBL/GenBank/DDBJ databases">
        <authorList>
            <person name="Hornung B."/>
        </authorList>
    </citation>
    <scope>NUCLEOTIDE SEQUENCE</scope>
    <source>
        <strain evidence="2">G5G6</strain>
    </source>
</reference>
<organism evidence="2 3">
    <name type="scientific">Georgfuchsia toluolica</name>
    <dbReference type="NCBI Taxonomy" id="424218"/>
    <lineage>
        <taxon>Bacteria</taxon>
        <taxon>Pseudomonadati</taxon>
        <taxon>Pseudomonadota</taxon>
        <taxon>Betaproteobacteria</taxon>
        <taxon>Nitrosomonadales</taxon>
        <taxon>Sterolibacteriaceae</taxon>
        <taxon>Georgfuchsia</taxon>
    </lineage>
</organism>
<dbReference type="EMBL" id="CAJQUM010000001">
    <property type="protein sequence ID" value="CAG4884901.1"/>
    <property type="molecule type" value="Genomic_DNA"/>
</dbReference>
<dbReference type="PANTHER" id="PTHR30399:SF1">
    <property type="entry name" value="UTP PYROPHOSPHATASE"/>
    <property type="match status" value="1"/>
</dbReference>
<dbReference type="PANTHER" id="PTHR30399">
    <property type="entry name" value="UNCHARACTERIZED PROTEIN YGJP"/>
    <property type="match status" value="1"/>
</dbReference>
<dbReference type="Proteomes" id="UP000742786">
    <property type="component" value="Unassembled WGS sequence"/>
</dbReference>
<evidence type="ECO:0000313" key="3">
    <source>
        <dbReference type="Proteomes" id="UP000742786"/>
    </source>
</evidence>
<name>A0A916J571_9PROT</name>
<protein>
    <recommendedName>
        <fullName evidence="1">YgjP-like metallopeptidase domain-containing protein</fullName>
    </recommendedName>
</protein>
<feature type="domain" description="YgjP-like metallopeptidase" evidence="1">
    <location>
        <begin position="43"/>
        <end position="241"/>
    </location>
</feature>
<dbReference type="InterPro" id="IPR002725">
    <property type="entry name" value="YgjP-like_metallopeptidase"/>
</dbReference>
<sequence length="249" mass="28662">MKLPLFDQLSLFFTPSTAPPEKKRHILLGSRVVEYTLRQAPRRRLALNIDERGLRVAAPRAIGIAEIESFIRNHANWVIGKLDEYTSRTNRQLAIRDGQRLPLLGDEVEIRIVAGGNRIRWHDDALVLEARADADLDALARRALQRRAHEIFSQRIEHYGRGIARPVPPLSLSSARTRWGSCSASGIRLNWRLIHLPLYLIDYVVAHELAHLEQMNHSPRFWAVVERLYPDHRNARAELKRRTAELPVI</sequence>
<evidence type="ECO:0000259" key="1">
    <source>
        <dbReference type="Pfam" id="PF01863"/>
    </source>
</evidence>
<keyword evidence="3" id="KW-1185">Reference proteome</keyword>
<dbReference type="Gene3D" id="3.30.2010.10">
    <property type="entry name" value="Metalloproteases ('zincins'), catalytic domain"/>
    <property type="match status" value="1"/>
</dbReference>
<dbReference type="CDD" id="cd07344">
    <property type="entry name" value="M48_yhfN_like"/>
    <property type="match status" value="1"/>
</dbReference>
<dbReference type="RefSeq" id="WP_220636702.1">
    <property type="nucleotide sequence ID" value="NZ_CAJQUM010000001.1"/>
</dbReference>
<gene>
    <name evidence="2" type="ORF">GTOL_12784</name>
</gene>